<reference evidence="1" key="1">
    <citation type="journal article" date="2014" name="Front. Microbiol.">
        <title>High frequency of phylogenetically diverse reductive dehalogenase-homologous genes in deep subseafloor sedimentary metagenomes.</title>
        <authorList>
            <person name="Kawai M."/>
            <person name="Futagami T."/>
            <person name="Toyoda A."/>
            <person name="Takaki Y."/>
            <person name="Nishi S."/>
            <person name="Hori S."/>
            <person name="Arai W."/>
            <person name="Tsubouchi T."/>
            <person name="Morono Y."/>
            <person name="Uchiyama I."/>
            <person name="Ito T."/>
            <person name="Fujiyama A."/>
            <person name="Inagaki F."/>
            <person name="Takami H."/>
        </authorList>
    </citation>
    <scope>NUCLEOTIDE SEQUENCE</scope>
    <source>
        <strain evidence="1">Expedition CK06-06</strain>
    </source>
</reference>
<gene>
    <name evidence="1" type="ORF">S01H4_63810</name>
</gene>
<feature type="non-terminal residue" evidence="1">
    <location>
        <position position="1"/>
    </location>
</feature>
<sequence length="33" mass="4137">FFSYSLYRSNHFYDYYGIEEENYKSLNKQSKSK</sequence>
<accession>X1CDT6</accession>
<dbReference type="EMBL" id="BART01038497">
    <property type="protein sequence ID" value="GAH05797.1"/>
    <property type="molecule type" value="Genomic_DNA"/>
</dbReference>
<comment type="caution">
    <text evidence="1">The sequence shown here is derived from an EMBL/GenBank/DDBJ whole genome shotgun (WGS) entry which is preliminary data.</text>
</comment>
<name>X1CDT6_9ZZZZ</name>
<dbReference type="AlphaFoldDB" id="X1CDT6"/>
<proteinExistence type="predicted"/>
<evidence type="ECO:0000313" key="1">
    <source>
        <dbReference type="EMBL" id="GAH05797.1"/>
    </source>
</evidence>
<protein>
    <submittedName>
        <fullName evidence="1">Uncharacterized protein</fullName>
    </submittedName>
</protein>
<organism evidence="1">
    <name type="scientific">marine sediment metagenome</name>
    <dbReference type="NCBI Taxonomy" id="412755"/>
    <lineage>
        <taxon>unclassified sequences</taxon>
        <taxon>metagenomes</taxon>
        <taxon>ecological metagenomes</taxon>
    </lineage>
</organism>